<feature type="region of interest" description="Disordered" evidence="1">
    <location>
        <begin position="93"/>
        <end position="128"/>
    </location>
</feature>
<dbReference type="InParanoid" id="A0A067R2Z8"/>
<gene>
    <name evidence="2" type="ORF">L798_08561</name>
</gene>
<reference evidence="2 3" key="1">
    <citation type="journal article" date="2014" name="Nat. Commun.">
        <title>Molecular traces of alternative social organization in a termite genome.</title>
        <authorList>
            <person name="Terrapon N."/>
            <person name="Li C."/>
            <person name="Robertson H.M."/>
            <person name="Ji L."/>
            <person name="Meng X."/>
            <person name="Booth W."/>
            <person name="Chen Z."/>
            <person name="Childers C.P."/>
            <person name="Glastad K.M."/>
            <person name="Gokhale K."/>
            <person name="Gowin J."/>
            <person name="Gronenberg W."/>
            <person name="Hermansen R.A."/>
            <person name="Hu H."/>
            <person name="Hunt B.G."/>
            <person name="Huylmans A.K."/>
            <person name="Khalil S.M."/>
            <person name="Mitchell R.D."/>
            <person name="Munoz-Torres M.C."/>
            <person name="Mustard J.A."/>
            <person name="Pan H."/>
            <person name="Reese J.T."/>
            <person name="Scharf M.E."/>
            <person name="Sun F."/>
            <person name="Vogel H."/>
            <person name="Xiao J."/>
            <person name="Yang W."/>
            <person name="Yang Z."/>
            <person name="Yang Z."/>
            <person name="Zhou J."/>
            <person name="Zhu J."/>
            <person name="Brent C.S."/>
            <person name="Elsik C.G."/>
            <person name="Goodisman M.A."/>
            <person name="Liberles D.A."/>
            <person name="Roe R.M."/>
            <person name="Vargo E.L."/>
            <person name="Vilcinskas A."/>
            <person name="Wang J."/>
            <person name="Bornberg-Bauer E."/>
            <person name="Korb J."/>
            <person name="Zhang G."/>
            <person name="Liebig J."/>
        </authorList>
    </citation>
    <scope>NUCLEOTIDE SEQUENCE [LARGE SCALE GENOMIC DNA]</scope>
    <source>
        <tissue evidence="2">Whole organism</tissue>
    </source>
</reference>
<evidence type="ECO:0000256" key="1">
    <source>
        <dbReference type="SAM" id="MobiDB-lite"/>
    </source>
</evidence>
<protein>
    <submittedName>
        <fullName evidence="2">Uncharacterized protein</fullName>
    </submittedName>
</protein>
<name>A0A067R2Z8_ZOONE</name>
<organism evidence="2 3">
    <name type="scientific">Zootermopsis nevadensis</name>
    <name type="common">Dampwood termite</name>
    <dbReference type="NCBI Taxonomy" id="136037"/>
    <lineage>
        <taxon>Eukaryota</taxon>
        <taxon>Metazoa</taxon>
        <taxon>Ecdysozoa</taxon>
        <taxon>Arthropoda</taxon>
        <taxon>Hexapoda</taxon>
        <taxon>Insecta</taxon>
        <taxon>Pterygota</taxon>
        <taxon>Neoptera</taxon>
        <taxon>Polyneoptera</taxon>
        <taxon>Dictyoptera</taxon>
        <taxon>Blattodea</taxon>
        <taxon>Blattoidea</taxon>
        <taxon>Termitoidae</taxon>
        <taxon>Termopsidae</taxon>
        <taxon>Zootermopsis</taxon>
    </lineage>
</organism>
<proteinExistence type="predicted"/>
<dbReference type="AlphaFoldDB" id="A0A067R2Z8"/>
<dbReference type="EMBL" id="KK852735">
    <property type="protein sequence ID" value="KDR17434.1"/>
    <property type="molecule type" value="Genomic_DNA"/>
</dbReference>
<keyword evidence="3" id="KW-1185">Reference proteome</keyword>
<accession>A0A067R2Z8</accession>
<dbReference type="Proteomes" id="UP000027135">
    <property type="component" value="Unassembled WGS sequence"/>
</dbReference>
<evidence type="ECO:0000313" key="3">
    <source>
        <dbReference type="Proteomes" id="UP000027135"/>
    </source>
</evidence>
<evidence type="ECO:0000313" key="2">
    <source>
        <dbReference type="EMBL" id="KDR17434.1"/>
    </source>
</evidence>
<sequence length="258" mass="28495">MAKELTYELNQKFEEMTSNTVVNKERSEERFTKLEGTIKSVQTSLRGDVSKWQNETRAQVERNIKQVETYKDGLDKLNAELSSIKGKISEGSTVVGNASSLPPTDKNVVGSHSTCGSAHHPESEGNHSVSCANVDDASGRYDTAPCNNQVPSGIQSDMNLCMPSKQVCNASSFIAPSDLTLPYFHGSAKVNAVFLKQLDDFMKLKAVPVRFQLAIARKAITDPIAVDWLSAIAPNLQDYEQFKLAFKRNFCRQVSRIS</sequence>
<feature type="compositionally biased region" description="Polar residues" evidence="1">
    <location>
        <begin position="93"/>
        <end position="102"/>
    </location>
</feature>